<dbReference type="AlphaFoldDB" id="A0AAE8N8B2"/>
<feature type="transmembrane region" description="Helical" evidence="2">
    <location>
        <begin position="59"/>
        <end position="83"/>
    </location>
</feature>
<keyword evidence="2" id="KW-0472">Membrane</keyword>
<proteinExistence type="predicted"/>
<evidence type="ECO:0000313" key="3">
    <source>
        <dbReference type="EMBL" id="SPO07248.1"/>
    </source>
</evidence>
<reference evidence="3" key="1">
    <citation type="submission" date="2018-03" db="EMBL/GenBank/DDBJ databases">
        <authorList>
            <person name="Guldener U."/>
        </authorList>
    </citation>
    <scope>NUCLEOTIDE SEQUENCE</scope>
</reference>
<protein>
    <submittedName>
        <fullName evidence="3">Uncharacterized protein</fullName>
    </submittedName>
</protein>
<gene>
    <name evidence="3" type="ORF">DNG_09942</name>
</gene>
<name>A0AAE8N8B2_9PEZI</name>
<evidence type="ECO:0000256" key="1">
    <source>
        <dbReference type="SAM" id="MobiDB-lite"/>
    </source>
</evidence>
<feature type="compositionally biased region" description="Polar residues" evidence="1">
    <location>
        <begin position="241"/>
        <end position="259"/>
    </location>
</feature>
<feature type="transmembrane region" description="Helical" evidence="2">
    <location>
        <begin position="95"/>
        <end position="120"/>
    </location>
</feature>
<keyword evidence="4" id="KW-1185">Reference proteome</keyword>
<feature type="compositionally biased region" description="Basic and acidic residues" evidence="1">
    <location>
        <begin position="280"/>
        <end position="290"/>
    </location>
</feature>
<sequence>MAFLSRFRRDKAPREKLTPLEHATRRVHQSKCVQIAALVLNLVLMAALAGYISSQEIGVGAGIIVPIIMAGVAFIITGLGNWFGQHVGGYTHRWYLVLLIIADFACIGVQIAAFIVLTVAKVPAHCTGLTGISYRPNDPSNKPKAGYDTIGFGQPNEKGELDDLCPIPRVSWLISLLLMISYIYSVGRAIRLIVALKRNLRQQAELESQTSDARILPGQPPATAPPAPLPRYHVNVPIITPSDTGSSHTQPTYSVSTDVPTPVASPPPYDDEGSGSGIVADKKFRRWAER</sequence>
<keyword evidence="2" id="KW-1133">Transmembrane helix</keyword>
<evidence type="ECO:0000256" key="2">
    <source>
        <dbReference type="SAM" id="Phobius"/>
    </source>
</evidence>
<evidence type="ECO:0000313" key="4">
    <source>
        <dbReference type="Proteomes" id="UP001187682"/>
    </source>
</evidence>
<feature type="transmembrane region" description="Helical" evidence="2">
    <location>
        <begin position="35"/>
        <end position="53"/>
    </location>
</feature>
<organism evidence="3 4">
    <name type="scientific">Cephalotrichum gorgonifer</name>
    <dbReference type="NCBI Taxonomy" id="2041049"/>
    <lineage>
        <taxon>Eukaryota</taxon>
        <taxon>Fungi</taxon>
        <taxon>Dikarya</taxon>
        <taxon>Ascomycota</taxon>
        <taxon>Pezizomycotina</taxon>
        <taxon>Sordariomycetes</taxon>
        <taxon>Hypocreomycetidae</taxon>
        <taxon>Microascales</taxon>
        <taxon>Microascaceae</taxon>
        <taxon>Cephalotrichum</taxon>
    </lineage>
</organism>
<dbReference type="EMBL" id="ONZQ02000019">
    <property type="protein sequence ID" value="SPO07248.1"/>
    <property type="molecule type" value="Genomic_DNA"/>
</dbReference>
<comment type="caution">
    <text evidence="3">The sequence shown here is derived from an EMBL/GenBank/DDBJ whole genome shotgun (WGS) entry which is preliminary data.</text>
</comment>
<feature type="region of interest" description="Disordered" evidence="1">
    <location>
        <begin position="208"/>
        <end position="290"/>
    </location>
</feature>
<feature type="compositionally biased region" description="Pro residues" evidence="1">
    <location>
        <begin position="218"/>
        <end position="229"/>
    </location>
</feature>
<keyword evidence="2" id="KW-0812">Transmembrane</keyword>
<dbReference type="Proteomes" id="UP001187682">
    <property type="component" value="Unassembled WGS sequence"/>
</dbReference>
<accession>A0AAE8N8B2</accession>
<feature type="transmembrane region" description="Helical" evidence="2">
    <location>
        <begin position="170"/>
        <end position="194"/>
    </location>
</feature>